<keyword evidence="1" id="KW-0812">Transmembrane</keyword>
<feature type="transmembrane region" description="Helical" evidence="1">
    <location>
        <begin position="58"/>
        <end position="91"/>
    </location>
</feature>
<organism evidence="2 3">
    <name type="scientific">Aquipseudomonas campi</name>
    <dbReference type="NCBI Taxonomy" id="2731681"/>
    <lineage>
        <taxon>Bacteria</taxon>
        <taxon>Pseudomonadati</taxon>
        <taxon>Pseudomonadota</taxon>
        <taxon>Gammaproteobacteria</taxon>
        <taxon>Pseudomonadales</taxon>
        <taxon>Pseudomonadaceae</taxon>
        <taxon>Aquipseudomonas</taxon>
    </lineage>
</organism>
<keyword evidence="1" id="KW-0472">Membrane</keyword>
<dbReference type="AlphaFoldDB" id="A0A6M8F6D0"/>
<proteinExistence type="predicted"/>
<gene>
    <name evidence="2" type="ORF">HNE05_12710</name>
</gene>
<dbReference type="Proteomes" id="UP000501379">
    <property type="component" value="Chromosome"/>
</dbReference>
<evidence type="ECO:0000256" key="1">
    <source>
        <dbReference type="SAM" id="Phobius"/>
    </source>
</evidence>
<evidence type="ECO:0000313" key="2">
    <source>
        <dbReference type="EMBL" id="QKE64174.1"/>
    </source>
</evidence>
<keyword evidence="3" id="KW-1185">Reference proteome</keyword>
<protein>
    <recommendedName>
        <fullName evidence="4">Integral membrane protein</fullName>
    </recommendedName>
</protein>
<feature type="transmembrane region" description="Helical" evidence="1">
    <location>
        <begin position="244"/>
        <end position="266"/>
    </location>
</feature>
<sequence length="271" mass="28984">MSDVIAQNPYAMPGSQLQEVSAPGQAPSIAEALNRGYDFSIGDLLSEAWQKTKGTKGIIWGGFLVFYAALFAASFVMIMVMSLFGAIGAVGMAGLADGSGDGLLAAGVFGFVLMGLAFLLVMLAVVYPFVAGINMVGIRQAAGQPVRFGEVFSHFGRTLPLLGAAILMGILVNLGFMLFILPGLYLAVAFILTIPLIVERKLSAWDAMMTSCKAINQHWFKVFFLYIVLGIILTISMIPLMIGLIWTFPLFIVAQGVLYRTIFGVLPAPAN</sequence>
<dbReference type="PANTHER" id="PTHR40076:SF1">
    <property type="entry name" value="MEMBRANE PROTEIN"/>
    <property type="match status" value="1"/>
</dbReference>
<name>A0A6M8F6D0_9GAMM</name>
<dbReference type="KEGG" id="pcam:HNE05_12710"/>
<feature type="transmembrane region" description="Helical" evidence="1">
    <location>
        <begin position="151"/>
        <end position="172"/>
    </location>
</feature>
<feature type="transmembrane region" description="Helical" evidence="1">
    <location>
        <begin position="103"/>
        <end position="130"/>
    </location>
</feature>
<dbReference type="InterPro" id="IPR010380">
    <property type="entry name" value="DUF975"/>
</dbReference>
<feature type="transmembrane region" description="Helical" evidence="1">
    <location>
        <begin position="178"/>
        <end position="198"/>
    </location>
</feature>
<dbReference type="EMBL" id="CP053697">
    <property type="protein sequence ID" value="QKE64174.1"/>
    <property type="molecule type" value="Genomic_DNA"/>
</dbReference>
<accession>A0A6M8F6D0</accession>
<dbReference type="RefSeq" id="WP_173208852.1">
    <property type="nucleotide sequence ID" value="NZ_CP053697.2"/>
</dbReference>
<evidence type="ECO:0008006" key="4">
    <source>
        <dbReference type="Google" id="ProtNLM"/>
    </source>
</evidence>
<keyword evidence="1" id="KW-1133">Transmembrane helix</keyword>
<evidence type="ECO:0000313" key="3">
    <source>
        <dbReference type="Proteomes" id="UP000501379"/>
    </source>
</evidence>
<feature type="transmembrane region" description="Helical" evidence="1">
    <location>
        <begin position="219"/>
        <end position="238"/>
    </location>
</feature>
<reference evidence="2" key="1">
    <citation type="submission" date="2020-07" db="EMBL/GenBank/DDBJ databases">
        <title>Nitrate ammonifying Pseudomonas campi sp. nov. isolated from German agricultural grassland.</title>
        <authorList>
            <person name="Timsy T."/>
            <person name="Ulrich A."/>
            <person name="Spanner T."/>
            <person name="Foesel B."/>
            <person name="Kolb S."/>
            <person name="Horn M.A."/>
            <person name="Behrendt U."/>
        </authorList>
    </citation>
    <scope>NUCLEOTIDE SEQUENCE</scope>
    <source>
        <strain evidence="2">S1-A32-2</strain>
    </source>
</reference>
<dbReference type="PANTHER" id="PTHR40076">
    <property type="entry name" value="MEMBRANE PROTEIN-RELATED"/>
    <property type="match status" value="1"/>
</dbReference>